<protein>
    <submittedName>
        <fullName evidence="1">Uncharacterized protein</fullName>
    </submittedName>
</protein>
<gene>
    <name evidence="1" type="ORF">AMECASPLE_035339</name>
</gene>
<sequence length="119" mass="13647">MDQLLTYQHMDIEPKLTDQATRALIREAAKSNHGIWRSCRAPPFWGESVYKTTIICVLRRPGLYGRAARFQIKPLLKETTKHVGTQQTCSGLMKPKLNLLALMPNDRHRKASQSSREDE</sequence>
<comment type="caution">
    <text evidence="1">The sequence shown here is derived from an EMBL/GenBank/DDBJ whole genome shotgun (WGS) entry which is preliminary data.</text>
</comment>
<organism evidence="1 2">
    <name type="scientific">Ameca splendens</name>
    <dbReference type="NCBI Taxonomy" id="208324"/>
    <lineage>
        <taxon>Eukaryota</taxon>
        <taxon>Metazoa</taxon>
        <taxon>Chordata</taxon>
        <taxon>Craniata</taxon>
        <taxon>Vertebrata</taxon>
        <taxon>Euteleostomi</taxon>
        <taxon>Actinopterygii</taxon>
        <taxon>Neopterygii</taxon>
        <taxon>Teleostei</taxon>
        <taxon>Neoteleostei</taxon>
        <taxon>Acanthomorphata</taxon>
        <taxon>Ovalentaria</taxon>
        <taxon>Atherinomorphae</taxon>
        <taxon>Cyprinodontiformes</taxon>
        <taxon>Goodeidae</taxon>
        <taxon>Ameca</taxon>
    </lineage>
</organism>
<accession>A0ABV1AED6</accession>
<reference evidence="1 2" key="1">
    <citation type="submission" date="2021-06" db="EMBL/GenBank/DDBJ databases">
        <authorList>
            <person name="Palmer J.M."/>
        </authorList>
    </citation>
    <scope>NUCLEOTIDE SEQUENCE [LARGE SCALE GENOMIC DNA]</scope>
    <source>
        <strain evidence="1 2">AS_MEX2019</strain>
        <tissue evidence="1">Muscle</tissue>
    </source>
</reference>
<proteinExistence type="predicted"/>
<keyword evidence="2" id="KW-1185">Reference proteome</keyword>
<dbReference type="EMBL" id="JAHRIP010089870">
    <property type="protein sequence ID" value="MEQ2316705.1"/>
    <property type="molecule type" value="Genomic_DNA"/>
</dbReference>
<dbReference type="Proteomes" id="UP001469553">
    <property type="component" value="Unassembled WGS sequence"/>
</dbReference>
<name>A0ABV1AED6_9TELE</name>
<evidence type="ECO:0000313" key="1">
    <source>
        <dbReference type="EMBL" id="MEQ2316705.1"/>
    </source>
</evidence>
<evidence type="ECO:0000313" key="2">
    <source>
        <dbReference type="Proteomes" id="UP001469553"/>
    </source>
</evidence>